<evidence type="ECO:0000259" key="1">
    <source>
        <dbReference type="Pfam" id="PF13472"/>
    </source>
</evidence>
<keyword evidence="3" id="KW-1185">Reference proteome</keyword>
<evidence type="ECO:0000313" key="3">
    <source>
        <dbReference type="Proteomes" id="UP001165492"/>
    </source>
</evidence>
<dbReference type="PANTHER" id="PTHR30383:SF5">
    <property type="entry name" value="SGNH HYDROLASE-TYPE ESTERASE DOMAIN-CONTAINING PROTEIN"/>
    <property type="match status" value="1"/>
</dbReference>
<comment type="caution">
    <text evidence="2">The sequence shown here is derived from an EMBL/GenBank/DDBJ whole genome shotgun (WGS) entry which is preliminary data.</text>
</comment>
<evidence type="ECO:0000313" key="2">
    <source>
        <dbReference type="EMBL" id="MCC5464814.1"/>
    </source>
</evidence>
<dbReference type="EMBL" id="JAJHJB010000005">
    <property type="protein sequence ID" value="MCC5464814.1"/>
    <property type="molecule type" value="Genomic_DNA"/>
</dbReference>
<organism evidence="2 3">
    <name type="scientific">Pelosinus baikalensis</name>
    <dbReference type="NCBI Taxonomy" id="2892015"/>
    <lineage>
        <taxon>Bacteria</taxon>
        <taxon>Bacillati</taxon>
        <taxon>Bacillota</taxon>
        <taxon>Negativicutes</taxon>
        <taxon>Selenomonadales</taxon>
        <taxon>Sporomusaceae</taxon>
        <taxon>Pelosinus</taxon>
    </lineage>
</organism>
<dbReference type="Gene3D" id="3.40.50.1110">
    <property type="entry name" value="SGNH hydrolase"/>
    <property type="match status" value="1"/>
</dbReference>
<dbReference type="Proteomes" id="UP001165492">
    <property type="component" value="Unassembled WGS sequence"/>
</dbReference>
<dbReference type="InterPro" id="IPR036514">
    <property type="entry name" value="SGNH_hydro_sf"/>
</dbReference>
<protein>
    <submittedName>
        <fullName evidence="2">GDSL-type esterase/lipase family protein</fullName>
    </submittedName>
</protein>
<dbReference type="PANTHER" id="PTHR30383">
    <property type="entry name" value="THIOESTERASE 1/PROTEASE 1/LYSOPHOSPHOLIPASE L1"/>
    <property type="match status" value="1"/>
</dbReference>
<dbReference type="RefSeq" id="WP_229534226.1">
    <property type="nucleotide sequence ID" value="NZ_JAJHJB010000005.1"/>
</dbReference>
<name>A0ABS8HSI1_9FIRM</name>
<dbReference type="Gene3D" id="2.60.40.10">
    <property type="entry name" value="Immunoglobulins"/>
    <property type="match status" value="2"/>
</dbReference>
<reference evidence="2" key="1">
    <citation type="submission" date="2021-11" db="EMBL/GenBank/DDBJ databases">
        <title>Description of a new species Pelosinus isolated from the bottom sediments of Lake Baikal.</title>
        <authorList>
            <person name="Zakharyuk A."/>
        </authorList>
    </citation>
    <scope>NUCLEOTIDE SEQUENCE</scope>
    <source>
        <strain evidence="2">Bkl1</strain>
    </source>
</reference>
<gene>
    <name evidence="2" type="ORF">LMF89_05445</name>
</gene>
<dbReference type="Pfam" id="PF13472">
    <property type="entry name" value="Lipase_GDSL_2"/>
    <property type="match status" value="1"/>
</dbReference>
<dbReference type="SUPFAM" id="SSF52266">
    <property type="entry name" value="SGNH hydrolase"/>
    <property type="match status" value="1"/>
</dbReference>
<dbReference type="InterPro" id="IPR051532">
    <property type="entry name" value="Ester_Hydrolysis_Enzymes"/>
</dbReference>
<proteinExistence type="predicted"/>
<accession>A0ABS8HSI1</accession>
<dbReference type="InterPro" id="IPR013830">
    <property type="entry name" value="SGNH_hydro"/>
</dbReference>
<sequence>MRRFLVLIVILMTLLFFIESNDRIGLTEYKPLVDITNIGDKYTLTWSPISYFAYYEVEILNQIPEKDQNFSIALPLHRIIKYRTFENSITINQNFPESAYLRVSAHSLFHHPLGSYSDFIPITKTGMNQDAMQTKPRSLIHYPTHAPASNFPMLMWTTLPGAVYYEIEFLSSPPENPNGLFPSRYQIFSSREVFTNGYSINLSTYPNDHLYWRVRALDYTGDPIGVFSDAAEVRIDHTLPPNLKPLSNTGYKTANMPVPLYPVFSWIPITGATSYEIELTSAPPENPNGVQPSRHRLRQQIVTMGSDYYDETPLGTPGTYYWRVRGLDENGTAVGVYSNAESFVVDRSPGKYAATLGDSITHGGGAISYSPADVEYSFQTYLSFPTINLGKSGDTSASMLSRFDADVLPYHPMFLIIMGGSNSLRGGVPGSQVIKELSAIRDKCLVHGIRPIFLTLPPINPQAIQQVFNEETIPEWQKEFAVVNHFIRQQRYHIDLEPYFTDGNQTLPLRYATDGLHLDIEGKKLMAQIINANWASVTQ</sequence>
<feature type="domain" description="SGNH hydrolase-type esterase" evidence="1">
    <location>
        <begin position="356"/>
        <end position="524"/>
    </location>
</feature>
<dbReference type="InterPro" id="IPR013783">
    <property type="entry name" value="Ig-like_fold"/>
</dbReference>